<proteinExistence type="predicted"/>
<protein>
    <submittedName>
        <fullName evidence="1">Uncharacterized protein</fullName>
    </submittedName>
</protein>
<dbReference type="Proteomes" id="UP000683360">
    <property type="component" value="Unassembled WGS sequence"/>
</dbReference>
<evidence type="ECO:0000313" key="2">
    <source>
        <dbReference type="Proteomes" id="UP000683360"/>
    </source>
</evidence>
<dbReference type="EMBL" id="CAJPWZ010002028">
    <property type="protein sequence ID" value="CAG2229512.1"/>
    <property type="molecule type" value="Genomic_DNA"/>
</dbReference>
<name>A0A8S3TGY8_MYTED</name>
<accession>A0A8S3TGY8</accession>
<sequence>MEPIMQEQYFGKRSFNCNVCRKTCHKNCWVPFDLLKRTCEVIEDKKCTVCQGKCGLSNHSLSEYVFVQQYVKSWYSGKDVISRQKKKGNDFFRFQETLAETGDLIKDLNDNALEPDVLTLSEYIENIITKEKDENKIDFQMRVQILKKVLEHLKKERSVRGLKMEDLS</sequence>
<gene>
    <name evidence="1" type="ORF">MEDL_42425</name>
</gene>
<dbReference type="OrthoDB" id="10469358at2759"/>
<evidence type="ECO:0000313" key="1">
    <source>
        <dbReference type="EMBL" id="CAG2229512.1"/>
    </source>
</evidence>
<reference evidence="1" key="1">
    <citation type="submission" date="2021-03" db="EMBL/GenBank/DDBJ databases">
        <authorList>
            <person name="Bekaert M."/>
        </authorList>
    </citation>
    <scope>NUCLEOTIDE SEQUENCE</scope>
</reference>
<organism evidence="1 2">
    <name type="scientific">Mytilus edulis</name>
    <name type="common">Blue mussel</name>
    <dbReference type="NCBI Taxonomy" id="6550"/>
    <lineage>
        <taxon>Eukaryota</taxon>
        <taxon>Metazoa</taxon>
        <taxon>Spiralia</taxon>
        <taxon>Lophotrochozoa</taxon>
        <taxon>Mollusca</taxon>
        <taxon>Bivalvia</taxon>
        <taxon>Autobranchia</taxon>
        <taxon>Pteriomorphia</taxon>
        <taxon>Mytilida</taxon>
        <taxon>Mytiloidea</taxon>
        <taxon>Mytilidae</taxon>
        <taxon>Mytilinae</taxon>
        <taxon>Mytilus</taxon>
    </lineage>
</organism>
<dbReference type="AlphaFoldDB" id="A0A8S3TGY8"/>
<keyword evidence="2" id="KW-1185">Reference proteome</keyword>
<comment type="caution">
    <text evidence="1">The sequence shown here is derived from an EMBL/GenBank/DDBJ whole genome shotgun (WGS) entry which is preliminary data.</text>
</comment>